<proteinExistence type="predicted"/>
<dbReference type="InterPro" id="IPR011009">
    <property type="entry name" value="Kinase-like_dom_sf"/>
</dbReference>
<dbReference type="GO" id="GO:0016020">
    <property type="term" value="C:membrane"/>
    <property type="evidence" value="ECO:0007669"/>
    <property type="project" value="UniProtKB-SubCell"/>
</dbReference>
<protein>
    <submittedName>
        <fullName evidence="6">Uncharacterized protein</fullName>
    </submittedName>
</protein>
<comment type="subcellular location">
    <subcellularLocation>
        <location evidence="1">Membrane</location>
        <topology evidence="1">Single-pass membrane protein</topology>
    </subcellularLocation>
</comment>
<dbReference type="Proteomes" id="UP000813462">
    <property type="component" value="Unassembled WGS sequence"/>
</dbReference>
<dbReference type="AlphaFoldDB" id="A0A978VSP1"/>
<organism evidence="6 7">
    <name type="scientific">Ziziphus jujuba var. spinosa</name>
    <dbReference type="NCBI Taxonomy" id="714518"/>
    <lineage>
        <taxon>Eukaryota</taxon>
        <taxon>Viridiplantae</taxon>
        <taxon>Streptophyta</taxon>
        <taxon>Embryophyta</taxon>
        <taxon>Tracheophyta</taxon>
        <taxon>Spermatophyta</taxon>
        <taxon>Magnoliopsida</taxon>
        <taxon>eudicotyledons</taxon>
        <taxon>Gunneridae</taxon>
        <taxon>Pentapetalae</taxon>
        <taxon>rosids</taxon>
        <taxon>fabids</taxon>
        <taxon>Rosales</taxon>
        <taxon>Rhamnaceae</taxon>
        <taxon>Paliureae</taxon>
        <taxon>Ziziphus</taxon>
    </lineage>
</organism>
<sequence>MAPEWVNNLPVTSEVDVYGYEIITVKKPTGTRLSESGSMVENHGRLVTWAKEKTVGGDHTREPWIKEIADPVMGGKFDKAKLEVGLKVALQCVEDREARPTMRQVVEMFPYHEE</sequence>
<gene>
    <name evidence="6" type="ORF">FEM48_Zijuj02G0009800</name>
</gene>
<dbReference type="EMBL" id="JAEACU010000002">
    <property type="protein sequence ID" value="KAH7541836.1"/>
    <property type="molecule type" value="Genomic_DNA"/>
</dbReference>
<evidence type="ECO:0000313" key="6">
    <source>
        <dbReference type="EMBL" id="KAH7541836.1"/>
    </source>
</evidence>
<accession>A0A978VSP1</accession>
<evidence type="ECO:0000256" key="5">
    <source>
        <dbReference type="ARBA" id="ARBA00023136"/>
    </source>
</evidence>
<dbReference type="OrthoDB" id="1182622at2759"/>
<comment type="caution">
    <text evidence="6">The sequence shown here is derived from an EMBL/GenBank/DDBJ whole genome shotgun (WGS) entry which is preliminary data.</text>
</comment>
<keyword evidence="4" id="KW-1133">Transmembrane helix</keyword>
<keyword evidence="5" id="KW-0472">Membrane</keyword>
<evidence type="ECO:0000256" key="2">
    <source>
        <dbReference type="ARBA" id="ARBA00022692"/>
    </source>
</evidence>
<dbReference type="PANTHER" id="PTHR47974">
    <property type="entry name" value="OS07G0415500 PROTEIN"/>
    <property type="match status" value="1"/>
</dbReference>
<evidence type="ECO:0000256" key="4">
    <source>
        <dbReference type="ARBA" id="ARBA00022989"/>
    </source>
</evidence>
<evidence type="ECO:0000256" key="1">
    <source>
        <dbReference type="ARBA" id="ARBA00004167"/>
    </source>
</evidence>
<evidence type="ECO:0000313" key="7">
    <source>
        <dbReference type="Proteomes" id="UP000813462"/>
    </source>
</evidence>
<dbReference type="SUPFAM" id="SSF56112">
    <property type="entry name" value="Protein kinase-like (PK-like)"/>
    <property type="match status" value="1"/>
</dbReference>
<dbReference type="Gene3D" id="1.10.510.10">
    <property type="entry name" value="Transferase(Phosphotransferase) domain 1"/>
    <property type="match status" value="1"/>
</dbReference>
<reference evidence="6" key="1">
    <citation type="journal article" date="2021" name="Front. Plant Sci.">
        <title>Chromosome-Scale Genome Assembly for Chinese Sour Jujube and Insights Into Its Genome Evolution and Domestication Signature.</title>
        <authorList>
            <person name="Shen L.-Y."/>
            <person name="Luo H."/>
            <person name="Wang X.-L."/>
            <person name="Wang X.-M."/>
            <person name="Qiu X.-J."/>
            <person name="Liu H."/>
            <person name="Zhou S.-S."/>
            <person name="Jia K.-H."/>
            <person name="Nie S."/>
            <person name="Bao Y.-T."/>
            <person name="Zhang R.-G."/>
            <person name="Yun Q.-Z."/>
            <person name="Chai Y.-H."/>
            <person name="Lu J.-Y."/>
            <person name="Li Y."/>
            <person name="Zhao S.-W."/>
            <person name="Mao J.-F."/>
            <person name="Jia S.-G."/>
            <person name="Mao Y.-M."/>
        </authorList>
    </citation>
    <scope>NUCLEOTIDE SEQUENCE</scope>
    <source>
        <strain evidence="6">AT0</strain>
        <tissue evidence="6">Leaf</tissue>
    </source>
</reference>
<name>A0A978VSP1_ZIZJJ</name>
<evidence type="ECO:0000256" key="3">
    <source>
        <dbReference type="ARBA" id="ARBA00022729"/>
    </source>
</evidence>
<keyword evidence="3" id="KW-0732">Signal</keyword>
<keyword evidence="2" id="KW-0812">Transmembrane</keyword>
<dbReference type="PANTHER" id="PTHR47974:SF3">
    <property type="entry name" value="RECEPTOR-LIKE SERINE_THREONINE-PROTEIN KINASE"/>
    <property type="match status" value="1"/>
</dbReference>